<dbReference type="Gene3D" id="1.10.10.10">
    <property type="entry name" value="Winged helix-like DNA-binding domain superfamily/Winged helix DNA-binding domain"/>
    <property type="match status" value="1"/>
</dbReference>
<evidence type="ECO:0000313" key="9">
    <source>
        <dbReference type="Proteomes" id="UP000005699"/>
    </source>
</evidence>
<keyword evidence="2 5" id="KW-0805">Transcription regulation</keyword>
<dbReference type="Gene3D" id="3.30.390.60">
    <property type="entry name" value="Heat-inducible transcription repressor hrca homolog, domain 3"/>
    <property type="match status" value="1"/>
</dbReference>
<keyword evidence="4 5" id="KW-0804">Transcription</keyword>
<dbReference type="GO" id="GO:0003677">
    <property type="term" value="F:DNA binding"/>
    <property type="evidence" value="ECO:0007669"/>
    <property type="project" value="InterPro"/>
</dbReference>
<dbReference type="InterPro" id="IPR005104">
    <property type="entry name" value="WHTH_HrcA_DNA-bd"/>
</dbReference>
<dbReference type="InterPro" id="IPR036390">
    <property type="entry name" value="WH_DNA-bd_sf"/>
</dbReference>
<reference evidence="8 9" key="1">
    <citation type="submission" date="2010-12" db="EMBL/GenBank/DDBJ databases">
        <authorList>
            <person name="Muzny D."/>
            <person name="Qin X."/>
            <person name="Deng J."/>
            <person name="Jiang H."/>
            <person name="Liu Y."/>
            <person name="Qu J."/>
            <person name="Song X.-Z."/>
            <person name="Zhang L."/>
            <person name="Thornton R."/>
            <person name="Coyle M."/>
            <person name="Francisco L."/>
            <person name="Jackson L."/>
            <person name="Javaid M."/>
            <person name="Korchina V."/>
            <person name="Kovar C."/>
            <person name="Mata R."/>
            <person name="Mathew T."/>
            <person name="Ngo R."/>
            <person name="Nguyen L."/>
            <person name="Nguyen N."/>
            <person name="Okwuonu G."/>
            <person name="Ongeri F."/>
            <person name="Pham C."/>
            <person name="Simmons D."/>
            <person name="Wilczek-Boney K."/>
            <person name="Hale W."/>
            <person name="Jakkamsetti A."/>
            <person name="Pham P."/>
            <person name="Ruth R."/>
            <person name="San Lucas F."/>
            <person name="Warren J."/>
            <person name="Zhang J."/>
            <person name="Zhao Z."/>
            <person name="Zhou C."/>
            <person name="Zhu D."/>
            <person name="Lee S."/>
            <person name="Bess C."/>
            <person name="Blankenburg K."/>
            <person name="Forbes L."/>
            <person name="Fu Q."/>
            <person name="Gubbala S."/>
            <person name="Hirani K."/>
            <person name="Jayaseelan J.C."/>
            <person name="Lara F."/>
            <person name="Munidasa M."/>
            <person name="Palculict T."/>
            <person name="Patil S."/>
            <person name="Pu L.-L."/>
            <person name="Saada N."/>
            <person name="Tang L."/>
            <person name="Weissenberger G."/>
            <person name="Zhu Y."/>
            <person name="Hemphill L."/>
            <person name="Shang Y."/>
            <person name="Youmans B."/>
            <person name="Ayvaz T."/>
            <person name="Ross M."/>
            <person name="Santibanez J."/>
            <person name="Aqrawi P."/>
            <person name="Gross S."/>
            <person name="Joshi V."/>
            <person name="Fowler G."/>
            <person name="Nazareth L."/>
            <person name="Reid J."/>
            <person name="Worley K."/>
            <person name="Petrosino J."/>
            <person name="Highlander S."/>
            <person name="Gibbs R."/>
        </authorList>
    </citation>
    <scope>NUCLEOTIDE SEQUENCE [LARGE SCALE GENOMIC DNA]</scope>
    <source>
        <strain evidence="8 9">ATCC 9812</strain>
    </source>
</reference>
<keyword evidence="1 5" id="KW-0678">Repressor</keyword>
<evidence type="ECO:0000256" key="2">
    <source>
        <dbReference type="ARBA" id="ARBA00023015"/>
    </source>
</evidence>
<comment type="function">
    <text evidence="5">Negative regulator of class I heat shock genes (grpE-dnaK-dnaJ and groELS operons). Prevents heat-shock induction of these operons.</text>
</comment>
<comment type="caution">
    <text evidence="8">The sequence shown here is derived from an EMBL/GenBank/DDBJ whole genome shotgun (WGS) entry which is preliminary data.</text>
</comment>
<keyword evidence="3 5" id="KW-0346">Stress response</keyword>
<evidence type="ECO:0000256" key="5">
    <source>
        <dbReference type="HAMAP-Rule" id="MF_00081"/>
    </source>
</evidence>
<dbReference type="PANTHER" id="PTHR34824:SF1">
    <property type="entry name" value="HEAT-INDUCIBLE TRANSCRIPTION REPRESSOR HRCA"/>
    <property type="match status" value="1"/>
</dbReference>
<dbReference type="PIRSF" id="PIRSF005485">
    <property type="entry name" value="HrcA"/>
    <property type="match status" value="1"/>
</dbReference>
<dbReference type="SUPFAM" id="SSF46785">
    <property type="entry name" value="Winged helix' DNA-binding domain"/>
    <property type="match status" value="1"/>
</dbReference>
<sequence>MYMSAKNERGEVMITQRQSDILNLIVELFTQTHEPIGSKTLQATIDSSSATIRNDMAKLEKLGLLEKAHTSSGRMPSAAGFKYFVEHSLTLDIIDERDIYQVVKAFDFEAFKLDDILQKASQVLADMTSYTSVILDVEPARQKLTAFDIVQLSSHDALAVITLDESKPATIQFAIPKNFMLKDLVTLKEIVDERLLGRTVMDIHYKLRTEIPQVLQKYFTVTDNVLDLFDYIFAELFRELVFVAGKVNSLDYADLETYRFLDNDQRVAVALRSSMKENEVANVQVADSQEPSLADVTVLTHKFLIPYRGFGLLSLIGPIDMDYRRSVSLVNVIGRVLAMKLGDYYRYLNSNHYEVN</sequence>
<dbReference type="InterPro" id="IPR036388">
    <property type="entry name" value="WH-like_DNA-bd_sf"/>
</dbReference>
<evidence type="ECO:0000256" key="3">
    <source>
        <dbReference type="ARBA" id="ARBA00023016"/>
    </source>
</evidence>
<dbReference type="Proteomes" id="UP000005699">
    <property type="component" value="Unassembled WGS sequence"/>
</dbReference>
<dbReference type="InterPro" id="IPR023120">
    <property type="entry name" value="WHTH_transcript_rep_HrcA_IDD"/>
</dbReference>
<dbReference type="SUPFAM" id="SSF55781">
    <property type="entry name" value="GAF domain-like"/>
    <property type="match status" value="1"/>
</dbReference>
<dbReference type="InterPro" id="IPR029016">
    <property type="entry name" value="GAF-like_dom_sf"/>
</dbReference>
<dbReference type="Pfam" id="PF03444">
    <property type="entry name" value="WHD_HrcA"/>
    <property type="match status" value="1"/>
</dbReference>
<feature type="domain" description="Heat-inducible transcription repressor HrcA C-terminal" evidence="6">
    <location>
        <begin position="114"/>
        <end position="327"/>
    </location>
</feature>
<accession>E8JRT5</accession>
<gene>
    <name evidence="5 8" type="primary">hrcA</name>
    <name evidence="8" type="ORF">HMPREF0819_1708</name>
</gene>
<evidence type="ECO:0000259" key="7">
    <source>
        <dbReference type="Pfam" id="PF03444"/>
    </source>
</evidence>
<organism evidence="8 9">
    <name type="scientific">Streptococcus equinus ATCC 9812</name>
    <dbReference type="NCBI Taxonomy" id="525379"/>
    <lineage>
        <taxon>Bacteria</taxon>
        <taxon>Bacillati</taxon>
        <taxon>Bacillota</taxon>
        <taxon>Bacilli</taxon>
        <taxon>Lactobacillales</taxon>
        <taxon>Streptococcaceae</taxon>
        <taxon>Streptococcus</taxon>
    </lineage>
</organism>
<dbReference type="GO" id="GO:0045892">
    <property type="term" value="P:negative regulation of DNA-templated transcription"/>
    <property type="evidence" value="ECO:0007669"/>
    <property type="project" value="UniProtKB-UniRule"/>
</dbReference>
<dbReference type="Pfam" id="PF01628">
    <property type="entry name" value="HrcA"/>
    <property type="match status" value="1"/>
</dbReference>
<name>E8JRT5_STREI</name>
<dbReference type="PANTHER" id="PTHR34824">
    <property type="entry name" value="HEAT-INDUCIBLE TRANSCRIPTION REPRESSOR HRCA"/>
    <property type="match status" value="1"/>
</dbReference>
<dbReference type="InterPro" id="IPR002571">
    <property type="entry name" value="HrcA"/>
</dbReference>
<evidence type="ECO:0000256" key="1">
    <source>
        <dbReference type="ARBA" id="ARBA00022491"/>
    </source>
</evidence>
<protein>
    <recommendedName>
        <fullName evidence="5">Heat-inducible transcription repressor HrcA</fullName>
    </recommendedName>
</protein>
<dbReference type="AlphaFoldDB" id="E8JRT5"/>
<dbReference type="Gene3D" id="3.30.450.40">
    <property type="match status" value="1"/>
</dbReference>
<dbReference type="InterPro" id="IPR021153">
    <property type="entry name" value="HrcA_C"/>
</dbReference>
<dbReference type="eggNOG" id="COG1420">
    <property type="taxonomic scope" value="Bacteria"/>
</dbReference>
<evidence type="ECO:0000256" key="4">
    <source>
        <dbReference type="ARBA" id="ARBA00023163"/>
    </source>
</evidence>
<dbReference type="HAMAP" id="MF_00081">
    <property type="entry name" value="HrcA"/>
    <property type="match status" value="1"/>
</dbReference>
<proteinExistence type="inferred from homology"/>
<dbReference type="HOGENOM" id="CLU_050019_1_0_9"/>
<comment type="similarity">
    <text evidence="5">Belongs to the HrcA family.</text>
</comment>
<evidence type="ECO:0000259" key="6">
    <source>
        <dbReference type="Pfam" id="PF01628"/>
    </source>
</evidence>
<evidence type="ECO:0000313" key="8">
    <source>
        <dbReference type="EMBL" id="EFW88129.1"/>
    </source>
</evidence>
<dbReference type="EMBL" id="AEVB01000040">
    <property type="protein sequence ID" value="EFW88129.1"/>
    <property type="molecule type" value="Genomic_DNA"/>
</dbReference>
<dbReference type="NCBIfam" id="TIGR00331">
    <property type="entry name" value="hrcA"/>
    <property type="match status" value="1"/>
</dbReference>
<feature type="domain" description="Winged helix-turn-helix transcription repressor HrcA DNA-binding" evidence="7">
    <location>
        <begin position="14"/>
        <end position="69"/>
    </location>
</feature>